<dbReference type="OrthoDB" id="5840360at2759"/>
<sequence>MQKLEPIWQNLPFFFKSQVVENLDYKDRCCLRKCSKADLCLVDSSPNRLDSIAVNTYENYSFLSWSDTGKTVYTVKYYKNCRETDLRLEFSAAPSLFIPTKNEKTIFKKTEILQNLDPKFDDMDHVLIDFSIALKKLTCDKILIGDVILKGPHPTAHPEKTMEFRERLLNQMTSPVKAKCLYLKWGNEMNEIEEILKNFDSKTLKKLEISDRNAFWELSKIMKMEQWKKAEKVHLEVLSDLKIGDLMHFSEIQMHVRTLEESDLWKVIQNFITKNQHCSYFHFSYRTIDPDLQRILGTFNVPIKDEPIRASTQVRQMLERRINHTQRFPMPSPDLVLVVMIADKEVMGTVCRKDNVDVEAKVETGILRE</sequence>
<dbReference type="PANTHER" id="PTHR23015:SF11">
    <property type="entry name" value="DUF38 DOMAIN-CONTAINING PROTEIN"/>
    <property type="match status" value="1"/>
</dbReference>
<protein>
    <recommendedName>
        <fullName evidence="1">DUF38 domain-containing protein</fullName>
    </recommendedName>
</protein>
<proteinExistence type="predicted"/>
<dbReference type="GO" id="GO:0045087">
    <property type="term" value="P:innate immune response"/>
    <property type="evidence" value="ECO:0007669"/>
    <property type="project" value="TreeGrafter"/>
</dbReference>
<dbReference type="InterPro" id="IPR002900">
    <property type="entry name" value="DUF38/FTH_CAE_spp"/>
</dbReference>
<gene>
    <name evidence="2" type="ORF">CRE_18188</name>
</gene>
<dbReference type="EMBL" id="DS268557">
    <property type="protein sequence ID" value="EFO89485.1"/>
    <property type="molecule type" value="Genomic_DNA"/>
</dbReference>
<dbReference type="InterPro" id="IPR040161">
    <property type="entry name" value="FB224"/>
</dbReference>
<evidence type="ECO:0000313" key="3">
    <source>
        <dbReference type="Proteomes" id="UP000008281"/>
    </source>
</evidence>
<dbReference type="HOGENOM" id="CLU_055882_0_0_1"/>
<dbReference type="KEGG" id="crq:GCK72_021315"/>
<organism evidence="3">
    <name type="scientific">Caenorhabditis remanei</name>
    <name type="common">Caenorhabditis vulgaris</name>
    <dbReference type="NCBI Taxonomy" id="31234"/>
    <lineage>
        <taxon>Eukaryota</taxon>
        <taxon>Metazoa</taxon>
        <taxon>Ecdysozoa</taxon>
        <taxon>Nematoda</taxon>
        <taxon>Chromadorea</taxon>
        <taxon>Rhabditida</taxon>
        <taxon>Rhabditina</taxon>
        <taxon>Rhabditomorpha</taxon>
        <taxon>Rhabditoidea</taxon>
        <taxon>Rhabditidae</taxon>
        <taxon>Peloderinae</taxon>
        <taxon>Caenorhabditis</taxon>
    </lineage>
</organism>
<dbReference type="STRING" id="31234.E3N8M0"/>
<dbReference type="Proteomes" id="UP000008281">
    <property type="component" value="Unassembled WGS sequence"/>
</dbReference>
<evidence type="ECO:0000313" key="2">
    <source>
        <dbReference type="EMBL" id="EFO89485.1"/>
    </source>
</evidence>
<dbReference type="AlphaFoldDB" id="E3N8M0"/>
<dbReference type="PANTHER" id="PTHR23015">
    <property type="entry name" value="UNCHARACTERIZED C.ELEGANS PROTEIN"/>
    <property type="match status" value="1"/>
</dbReference>
<reference evidence="2" key="1">
    <citation type="submission" date="2007-07" db="EMBL/GenBank/DDBJ databases">
        <title>PCAP assembly of the Caenorhabditis remanei genome.</title>
        <authorList>
            <consortium name="The Caenorhabditis remanei Sequencing Consortium"/>
            <person name="Wilson R.K."/>
        </authorList>
    </citation>
    <scope>NUCLEOTIDE SEQUENCE [LARGE SCALE GENOMIC DNA]</scope>
    <source>
        <strain evidence="2">PB4641</strain>
    </source>
</reference>
<dbReference type="CTD" id="9807442"/>
<keyword evidence="3" id="KW-1185">Reference proteome</keyword>
<dbReference type="RefSeq" id="XP_003095249.2">
    <property type="nucleotide sequence ID" value="XM_003095201.2"/>
</dbReference>
<evidence type="ECO:0000259" key="1">
    <source>
        <dbReference type="Pfam" id="PF01827"/>
    </source>
</evidence>
<dbReference type="InParanoid" id="E3N8M0"/>
<dbReference type="eggNOG" id="KOG2788">
    <property type="taxonomic scope" value="Eukaryota"/>
</dbReference>
<name>E3N8M0_CAERE</name>
<dbReference type="Pfam" id="PF01827">
    <property type="entry name" value="FTH"/>
    <property type="match status" value="1"/>
</dbReference>
<accession>E3N8M0</accession>
<feature type="domain" description="DUF38" evidence="1">
    <location>
        <begin position="163"/>
        <end position="297"/>
    </location>
</feature>
<dbReference type="GeneID" id="9807442"/>
<dbReference type="FunCoup" id="E3N8M0">
    <property type="interactions" value="1438"/>
</dbReference>
<dbReference type="OMA" id="SEIQMHV"/>